<protein>
    <submittedName>
        <fullName evidence="2">Uncharacterized protein</fullName>
    </submittedName>
</protein>
<accession>A0A0A1T7Y6</accession>
<feature type="region of interest" description="Disordered" evidence="1">
    <location>
        <begin position="71"/>
        <end position="94"/>
    </location>
</feature>
<feature type="region of interest" description="Disordered" evidence="1">
    <location>
        <begin position="20"/>
        <end position="58"/>
    </location>
</feature>
<feature type="region of interest" description="Disordered" evidence="1">
    <location>
        <begin position="481"/>
        <end position="525"/>
    </location>
</feature>
<evidence type="ECO:0000313" key="2">
    <source>
        <dbReference type="EMBL" id="CEJ82280.1"/>
    </source>
</evidence>
<gene>
    <name evidence="2" type="ORF">VHEMI02357</name>
</gene>
<organism evidence="2 3">
    <name type="scientific">[Torrubiella] hemipterigena</name>
    <dbReference type="NCBI Taxonomy" id="1531966"/>
    <lineage>
        <taxon>Eukaryota</taxon>
        <taxon>Fungi</taxon>
        <taxon>Dikarya</taxon>
        <taxon>Ascomycota</taxon>
        <taxon>Pezizomycotina</taxon>
        <taxon>Sordariomycetes</taxon>
        <taxon>Hypocreomycetidae</taxon>
        <taxon>Hypocreales</taxon>
        <taxon>Clavicipitaceae</taxon>
        <taxon>Clavicipitaceae incertae sedis</taxon>
        <taxon>'Torrubiella' clade</taxon>
    </lineage>
</organism>
<dbReference type="EMBL" id="CDHN01000001">
    <property type="protein sequence ID" value="CEJ82280.1"/>
    <property type="molecule type" value="Genomic_DNA"/>
</dbReference>
<feature type="compositionally biased region" description="Polar residues" evidence="1">
    <location>
        <begin position="496"/>
        <end position="514"/>
    </location>
</feature>
<reference evidence="2 3" key="1">
    <citation type="journal article" date="2015" name="Genome Announc.">
        <title>Draft Genome Sequence and Gene Annotation of the Entomopathogenic Fungus Verticillium hemipterigenum.</title>
        <authorList>
            <person name="Horn F."/>
            <person name="Habel A."/>
            <person name="Scharf D.H."/>
            <person name="Dworschak J."/>
            <person name="Brakhage A.A."/>
            <person name="Guthke R."/>
            <person name="Hertweck C."/>
            <person name="Linde J."/>
        </authorList>
    </citation>
    <scope>NUCLEOTIDE SEQUENCE [LARGE SCALE GENOMIC DNA]</scope>
</reference>
<dbReference type="HOGENOM" id="CLU_518936_0_0_1"/>
<dbReference type="OrthoDB" id="5082783at2759"/>
<keyword evidence="3" id="KW-1185">Reference proteome</keyword>
<proteinExistence type="predicted"/>
<feature type="region of interest" description="Disordered" evidence="1">
    <location>
        <begin position="177"/>
        <end position="205"/>
    </location>
</feature>
<sequence>MRRIFRAPFGKLIRLIRPRASSDAVSRDSSPVSCASKRKGKSKDEGNKIPPSSSAPLDIAVQETPLEITVQETSVSSEAKQSDPPCLASHDGPEDAAAAAALRDILDGLYSHDLSPLVQRVLGSHVENDSFSDPMYPYYLDAITPPPVPPTGYVPLPRDQVHNDQPDRPMPNGINGINGTNEIPSHYNTQQLHQEPPRSADSSAVTMDLSAPQRWNIPGLEHYNRTGSHQAGGKWLCQRWTTISVQGYLFRVPVGLLQRYPAWEILDDRRRPPIRAWQINEIHPDVFGIIIECLMTPNGFEGGEAGLNLVIILEAAEQCEAWGMRPEVTKLLRSAHRYIARRIFFRNPFDSRSMVTLDHNYYKYRSEEIYRAWMLLDSSRSYVGQEITAEELALIYIFAIAEDIWPAITADFSSRFNELIDLCIATFRIRLNEEFEKCWFRYFVKAGFLDYSWLRHSPTAMAMFIGHLGLSQNLDEFNEESKEEIRSSVADPSGPSREQPSRGQLSSAQPSRTSRPPIFNAVDFA</sequence>
<evidence type="ECO:0000256" key="1">
    <source>
        <dbReference type="SAM" id="MobiDB-lite"/>
    </source>
</evidence>
<feature type="compositionally biased region" description="Low complexity" evidence="1">
    <location>
        <begin position="20"/>
        <end position="33"/>
    </location>
</feature>
<dbReference type="AlphaFoldDB" id="A0A0A1T7Y6"/>
<name>A0A0A1T7Y6_9HYPO</name>
<dbReference type="Proteomes" id="UP000039046">
    <property type="component" value="Unassembled WGS sequence"/>
</dbReference>
<evidence type="ECO:0000313" key="3">
    <source>
        <dbReference type="Proteomes" id="UP000039046"/>
    </source>
</evidence>